<reference evidence="2 3" key="1">
    <citation type="submission" date="2014-04" db="EMBL/GenBank/DDBJ databases">
        <authorList>
            <consortium name="DOE Joint Genome Institute"/>
            <person name="Kuo A."/>
            <person name="Kohler A."/>
            <person name="Jargeat P."/>
            <person name="Nagy L.G."/>
            <person name="Floudas D."/>
            <person name="Copeland A."/>
            <person name="Barry K.W."/>
            <person name="Cichocki N."/>
            <person name="Veneault-Fourrey C."/>
            <person name="LaButti K."/>
            <person name="Lindquist E.A."/>
            <person name="Lipzen A."/>
            <person name="Lundell T."/>
            <person name="Morin E."/>
            <person name="Murat C."/>
            <person name="Sun H."/>
            <person name="Tunlid A."/>
            <person name="Henrissat B."/>
            <person name="Grigoriev I.V."/>
            <person name="Hibbett D.S."/>
            <person name="Martin F."/>
            <person name="Nordberg H.P."/>
            <person name="Cantor M.N."/>
            <person name="Hua S.X."/>
        </authorList>
    </citation>
    <scope>NUCLEOTIDE SEQUENCE [LARGE SCALE GENOMIC DNA]</scope>
    <source>
        <strain evidence="2 3">Ve08.2h10</strain>
    </source>
</reference>
<dbReference type="HOGENOM" id="CLU_206873_0_0_1"/>
<name>A0A0D0CST4_9AGAM</name>
<dbReference type="Proteomes" id="UP000054538">
    <property type="component" value="Unassembled WGS sequence"/>
</dbReference>
<dbReference type="EMBL" id="KN829256">
    <property type="protein sequence ID" value="KIK73996.1"/>
    <property type="molecule type" value="Genomic_DNA"/>
</dbReference>
<feature type="region of interest" description="Disordered" evidence="1">
    <location>
        <begin position="30"/>
        <end position="49"/>
    </location>
</feature>
<sequence>MRCDESPHGFRAGAATPGCGKAEVRTLGLRESGGATPGLRESGGATPELRGCGKAELVFWFRSSLYFV</sequence>
<dbReference type="AlphaFoldDB" id="A0A0D0CST4"/>
<reference evidence="3" key="2">
    <citation type="submission" date="2015-01" db="EMBL/GenBank/DDBJ databases">
        <title>Evolutionary Origins and Diversification of the Mycorrhizal Mutualists.</title>
        <authorList>
            <consortium name="DOE Joint Genome Institute"/>
            <consortium name="Mycorrhizal Genomics Consortium"/>
            <person name="Kohler A."/>
            <person name="Kuo A."/>
            <person name="Nagy L.G."/>
            <person name="Floudas D."/>
            <person name="Copeland A."/>
            <person name="Barry K.W."/>
            <person name="Cichocki N."/>
            <person name="Veneault-Fourrey C."/>
            <person name="LaButti K."/>
            <person name="Lindquist E.A."/>
            <person name="Lipzen A."/>
            <person name="Lundell T."/>
            <person name="Morin E."/>
            <person name="Murat C."/>
            <person name="Riley R."/>
            <person name="Ohm R."/>
            <person name="Sun H."/>
            <person name="Tunlid A."/>
            <person name="Henrissat B."/>
            <person name="Grigoriev I.V."/>
            <person name="Hibbett D.S."/>
            <person name="Martin F."/>
        </authorList>
    </citation>
    <scope>NUCLEOTIDE SEQUENCE [LARGE SCALE GENOMIC DNA]</scope>
    <source>
        <strain evidence="3">Ve08.2h10</strain>
    </source>
</reference>
<gene>
    <name evidence="2" type="ORF">PAXRUDRAFT_836103</name>
</gene>
<keyword evidence="3" id="KW-1185">Reference proteome</keyword>
<evidence type="ECO:0000313" key="3">
    <source>
        <dbReference type="Proteomes" id="UP000054538"/>
    </source>
</evidence>
<dbReference type="InParanoid" id="A0A0D0CST4"/>
<evidence type="ECO:0000256" key="1">
    <source>
        <dbReference type="SAM" id="MobiDB-lite"/>
    </source>
</evidence>
<organism evidence="2 3">
    <name type="scientific">Paxillus rubicundulus Ve08.2h10</name>
    <dbReference type="NCBI Taxonomy" id="930991"/>
    <lineage>
        <taxon>Eukaryota</taxon>
        <taxon>Fungi</taxon>
        <taxon>Dikarya</taxon>
        <taxon>Basidiomycota</taxon>
        <taxon>Agaricomycotina</taxon>
        <taxon>Agaricomycetes</taxon>
        <taxon>Agaricomycetidae</taxon>
        <taxon>Boletales</taxon>
        <taxon>Paxilineae</taxon>
        <taxon>Paxillaceae</taxon>
        <taxon>Paxillus</taxon>
    </lineage>
</organism>
<protein>
    <submittedName>
        <fullName evidence="2">Unplaced genomic scaffold scaffold_4434, whole genome shotgun sequence</fullName>
    </submittedName>
</protein>
<accession>A0A0D0CST4</accession>
<feature type="non-terminal residue" evidence="2">
    <location>
        <position position="68"/>
    </location>
</feature>
<evidence type="ECO:0000313" key="2">
    <source>
        <dbReference type="EMBL" id="KIK73996.1"/>
    </source>
</evidence>
<proteinExistence type="predicted"/>